<accession>A0A0E9XAT8</accession>
<sequence>MIQLMVRRAQDRAGELTHIHNKATRIWYNLVVTLQHLAI</sequence>
<protein>
    <submittedName>
        <fullName evidence="1">Uncharacterized protein</fullName>
    </submittedName>
</protein>
<name>A0A0E9XAT8_ANGAN</name>
<reference evidence="1" key="2">
    <citation type="journal article" date="2015" name="Fish Shellfish Immunol.">
        <title>Early steps in the European eel (Anguilla anguilla)-Vibrio vulnificus interaction in the gills: Role of the RtxA13 toxin.</title>
        <authorList>
            <person name="Callol A."/>
            <person name="Pajuelo D."/>
            <person name="Ebbesson L."/>
            <person name="Teles M."/>
            <person name="MacKenzie S."/>
            <person name="Amaro C."/>
        </authorList>
    </citation>
    <scope>NUCLEOTIDE SEQUENCE</scope>
</reference>
<dbReference type="AlphaFoldDB" id="A0A0E9XAT8"/>
<evidence type="ECO:0000313" key="1">
    <source>
        <dbReference type="EMBL" id="JAH99729.1"/>
    </source>
</evidence>
<dbReference type="EMBL" id="GBXM01008848">
    <property type="protein sequence ID" value="JAH99729.1"/>
    <property type="molecule type" value="Transcribed_RNA"/>
</dbReference>
<reference evidence="1" key="1">
    <citation type="submission" date="2014-11" db="EMBL/GenBank/DDBJ databases">
        <authorList>
            <person name="Amaro Gonzalez C."/>
        </authorList>
    </citation>
    <scope>NUCLEOTIDE SEQUENCE</scope>
</reference>
<organism evidence="1">
    <name type="scientific">Anguilla anguilla</name>
    <name type="common">European freshwater eel</name>
    <name type="synonym">Muraena anguilla</name>
    <dbReference type="NCBI Taxonomy" id="7936"/>
    <lineage>
        <taxon>Eukaryota</taxon>
        <taxon>Metazoa</taxon>
        <taxon>Chordata</taxon>
        <taxon>Craniata</taxon>
        <taxon>Vertebrata</taxon>
        <taxon>Euteleostomi</taxon>
        <taxon>Actinopterygii</taxon>
        <taxon>Neopterygii</taxon>
        <taxon>Teleostei</taxon>
        <taxon>Anguilliformes</taxon>
        <taxon>Anguillidae</taxon>
        <taxon>Anguilla</taxon>
    </lineage>
</organism>
<proteinExistence type="predicted"/>